<dbReference type="SUPFAM" id="SSF53335">
    <property type="entry name" value="S-adenosyl-L-methionine-dependent methyltransferases"/>
    <property type="match status" value="1"/>
</dbReference>
<organism evidence="3 4">
    <name type="scientific">Fusarium duplospermum</name>
    <dbReference type="NCBI Taxonomy" id="1325734"/>
    <lineage>
        <taxon>Eukaryota</taxon>
        <taxon>Fungi</taxon>
        <taxon>Dikarya</taxon>
        <taxon>Ascomycota</taxon>
        <taxon>Pezizomycotina</taxon>
        <taxon>Sordariomycetes</taxon>
        <taxon>Hypocreomycetidae</taxon>
        <taxon>Hypocreales</taxon>
        <taxon>Nectriaceae</taxon>
        <taxon>Fusarium</taxon>
        <taxon>Fusarium solani species complex</taxon>
    </lineage>
</organism>
<feature type="compositionally biased region" description="Polar residues" evidence="2">
    <location>
        <begin position="1"/>
        <end position="20"/>
    </location>
</feature>
<dbReference type="Proteomes" id="UP000288168">
    <property type="component" value="Unassembled WGS sequence"/>
</dbReference>
<sequence>MDNRPQTPTQEPSASINVARTSDETESIPLGDSSVLPNDMSHNDLSSGTECAADATNEPQPNGSPDVALKSTAEPFAGHDSSDENGFDIGHGRGLIDNGNNESIVVFDQSDTDASSAAASDFSIDRDDESEVSATSDFIDDRDDESTLTVASENRKVDYIYGRGYQAGHEYCWPNDEQQCKALDILHHAFLVLLNDSLCFAPIKENVQNVLDVGTGTGIWAIDFADEHPSAQVIGTDISPIQPQWVPPNLEFQIDDANLEWTFGDLFDFIYCRRMVGSIADWVEFTKKASDDKTHEECELIKRWEGFWEGVGDRSGRSFTVVEDGRLEKSMKLAGFTDIKTRIYKMPVGGWPKDPRLKKVGLYTRAALDADLEGLVLRPAVEVLG</sequence>
<dbReference type="AlphaFoldDB" id="A0A428NHK1"/>
<dbReference type="OrthoDB" id="5099504at2759"/>
<evidence type="ECO:0008006" key="5">
    <source>
        <dbReference type="Google" id="ProtNLM"/>
    </source>
</evidence>
<dbReference type="InterPro" id="IPR029063">
    <property type="entry name" value="SAM-dependent_MTases_sf"/>
</dbReference>
<comment type="similarity">
    <text evidence="1">Belongs to the methyltransferase superfamily. LaeA methyltransferase family.</text>
</comment>
<evidence type="ECO:0000313" key="4">
    <source>
        <dbReference type="Proteomes" id="UP000288168"/>
    </source>
</evidence>
<name>A0A428NHK1_9HYPO</name>
<dbReference type="Gene3D" id="3.40.50.150">
    <property type="entry name" value="Vaccinia Virus protein VP39"/>
    <property type="match status" value="1"/>
</dbReference>
<comment type="caution">
    <text evidence="3">The sequence shown here is derived from an EMBL/GenBank/DDBJ whole genome shotgun (WGS) entry which is preliminary data.</text>
</comment>
<keyword evidence="4" id="KW-1185">Reference proteome</keyword>
<dbReference type="GO" id="GO:0008168">
    <property type="term" value="F:methyltransferase activity"/>
    <property type="evidence" value="ECO:0007669"/>
    <property type="project" value="TreeGrafter"/>
</dbReference>
<dbReference type="STRING" id="1325734.A0A428NHK1"/>
<protein>
    <recommendedName>
        <fullName evidence="5">Methyltransferase</fullName>
    </recommendedName>
</protein>
<dbReference type="Pfam" id="PF13489">
    <property type="entry name" value="Methyltransf_23"/>
    <property type="match status" value="1"/>
</dbReference>
<dbReference type="PANTHER" id="PTHR43591:SF24">
    <property type="entry name" value="2-METHOXY-6-POLYPRENYL-1,4-BENZOQUINOL METHYLASE, MITOCHONDRIAL"/>
    <property type="match status" value="1"/>
</dbReference>
<dbReference type="CDD" id="cd02440">
    <property type="entry name" value="AdoMet_MTases"/>
    <property type="match status" value="1"/>
</dbReference>
<gene>
    <name evidence="3" type="ORF">CEP54_016169</name>
</gene>
<evidence type="ECO:0000256" key="2">
    <source>
        <dbReference type="SAM" id="MobiDB-lite"/>
    </source>
</evidence>
<dbReference type="PANTHER" id="PTHR43591">
    <property type="entry name" value="METHYLTRANSFERASE"/>
    <property type="match status" value="1"/>
</dbReference>
<accession>A0A428NHK1</accession>
<feature type="region of interest" description="Disordered" evidence="2">
    <location>
        <begin position="1"/>
        <end position="94"/>
    </location>
</feature>
<proteinExistence type="inferred from homology"/>
<reference evidence="3 4" key="1">
    <citation type="submission" date="2017-06" db="EMBL/GenBank/DDBJ databases">
        <title>Comparative genomic analysis of Ambrosia Fusariam Clade fungi.</title>
        <authorList>
            <person name="Stajich J.E."/>
            <person name="Carrillo J."/>
            <person name="Kijimoto T."/>
            <person name="Eskalen A."/>
            <person name="O'Donnell K."/>
            <person name="Kasson M."/>
        </authorList>
    </citation>
    <scope>NUCLEOTIDE SEQUENCE [LARGE SCALE GENOMIC DNA]</scope>
    <source>
        <strain evidence="3 4">NRRL62584</strain>
    </source>
</reference>
<evidence type="ECO:0000256" key="1">
    <source>
        <dbReference type="ARBA" id="ARBA00038158"/>
    </source>
</evidence>
<dbReference type="EMBL" id="NKCI01000525">
    <property type="protein sequence ID" value="RSL40218.1"/>
    <property type="molecule type" value="Genomic_DNA"/>
</dbReference>
<evidence type="ECO:0000313" key="3">
    <source>
        <dbReference type="EMBL" id="RSL40218.1"/>
    </source>
</evidence>